<evidence type="ECO:0000313" key="3">
    <source>
        <dbReference type="Proteomes" id="UP000696280"/>
    </source>
</evidence>
<sequence>MSSANHDTTSALPATDPVASGDSGTRYSKRNRTQVCYTEQVSDDDVLDEEEAFEPQSKRRKTSQHKKSKPLPKHKAFPFMDLPAELRNKIYDLALIGSQDPSEPIFVTSKTKSRRRVAARTTDHTCLPQFKQQYSWRYFYPNRSESKSNNASEETKFAPKLLAVSKTIHAEAAAILYSRPMVVADNNALLVFLAQIGRRHSALLRDITIVNWCHSRSFKNINHSAMVLLALTTDLERLNIEGLTGYLFPRRSSLICRRFEIHVARDVYRDCYPWLEAVGRSKGDRFAGIGILHLSSDPEYLAILQLLKHGEDGGEDDEEKPLGVYRKELRRLLSS</sequence>
<feature type="region of interest" description="Disordered" evidence="1">
    <location>
        <begin position="1"/>
        <end position="76"/>
    </location>
</feature>
<dbReference type="InterPro" id="IPR038883">
    <property type="entry name" value="AN11006-like"/>
</dbReference>
<keyword evidence="3" id="KW-1185">Reference proteome</keyword>
<feature type="compositionally biased region" description="Basic residues" evidence="1">
    <location>
        <begin position="58"/>
        <end position="76"/>
    </location>
</feature>
<feature type="compositionally biased region" description="Polar residues" evidence="1">
    <location>
        <begin position="1"/>
        <end position="12"/>
    </location>
</feature>
<proteinExistence type="predicted"/>
<dbReference type="OrthoDB" id="5229512at2759"/>
<gene>
    <name evidence="2" type="ORF">HYFRA_00011725</name>
</gene>
<accession>A0A9N9PWY2</accession>
<protein>
    <recommendedName>
        <fullName evidence="4">F-box domain-containing protein</fullName>
    </recommendedName>
</protein>
<dbReference type="Proteomes" id="UP000696280">
    <property type="component" value="Unassembled WGS sequence"/>
</dbReference>
<name>A0A9N9PWY2_9HELO</name>
<evidence type="ECO:0000256" key="1">
    <source>
        <dbReference type="SAM" id="MobiDB-lite"/>
    </source>
</evidence>
<dbReference type="AlphaFoldDB" id="A0A9N9PWY2"/>
<dbReference type="PANTHER" id="PTHR42085">
    <property type="entry name" value="F-BOX DOMAIN-CONTAINING PROTEIN"/>
    <property type="match status" value="1"/>
</dbReference>
<evidence type="ECO:0000313" key="2">
    <source>
        <dbReference type="EMBL" id="CAG8958775.1"/>
    </source>
</evidence>
<comment type="caution">
    <text evidence="2">The sequence shown here is derived from an EMBL/GenBank/DDBJ whole genome shotgun (WGS) entry which is preliminary data.</text>
</comment>
<evidence type="ECO:0008006" key="4">
    <source>
        <dbReference type="Google" id="ProtNLM"/>
    </source>
</evidence>
<feature type="compositionally biased region" description="Acidic residues" evidence="1">
    <location>
        <begin position="41"/>
        <end position="53"/>
    </location>
</feature>
<organism evidence="2 3">
    <name type="scientific">Hymenoscyphus fraxineus</name>
    <dbReference type="NCBI Taxonomy" id="746836"/>
    <lineage>
        <taxon>Eukaryota</taxon>
        <taxon>Fungi</taxon>
        <taxon>Dikarya</taxon>
        <taxon>Ascomycota</taxon>
        <taxon>Pezizomycotina</taxon>
        <taxon>Leotiomycetes</taxon>
        <taxon>Helotiales</taxon>
        <taxon>Helotiaceae</taxon>
        <taxon>Hymenoscyphus</taxon>
    </lineage>
</organism>
<dbReference type="PANTHER" id="PTHR42085:SF8">
    <property type="entry name" value="F-BOX DOMAIN-CONTAINING PROTEIN"/>
    <property type="match status" value="1"/>
</dbReference>
<dbReference type="EMBL" id="CAJVRL010000085">
    <property type="protein sequence ID" value="CAG8958775.1"/>
    <property type="molecule type" value="Genomic_DNA"/>
</dbReference>
<reference evidence="2" key="1">
    <citation type="submission" date="2021-07" db="EMBL/GenBank/DDBJ databases">
        <authorList>
            <person name="Durling M."/>
        </authorList>
    </citation>
    <scope>NUCLEOTIDE SEQUENCE</scope>
</reference>